<gene>
    <name evidence="1" type="ORF">BaRGS_00000691</name>
</gene>
<accession>A0ABD0M8K4</accession>
<evidence type="ECO:0000313" key="2">
    <source>
        <dbReference type="Proteomes" id="UP001519460"/>
    </source>
</evidence>
<organism evidence="1 2">
    <name type="scientific">Batillaria attramentaria</name>
    <dbReference type="NCBI Taxonomy" id="370345"/>
    <lineage>
        <taxon>Eukaryota</taxon>
        <taxon>Metazoa</taxon>
        <taxon>Spiralia</taxon>
        <taxon>Lophotrochozoa</taxon>
        <taxon>Mollusca</taxon>
        <taxon>Gastropoda</taxon>
        <taxon>Caenogastropoda</taxon>
        <taxon>Sorbeoconcha</taxon>
        <taxon>Cerithioidea</taxon>
        <taxon>Batillariidae</taxon>
        <taxon>Batillaria</taxon>
    </lineage>
</organism>
<name>A0ABD0M8K4_9CAEN</name>
<keyword evidence="2" id="KW-1185">Reference proteome</keyword>
<protein>
    <submittedName>
        <fullName evidence="1">Uncharacterized protein</fullName>
    </submittedName>
</protein>
<dbReference type="AlphaFoldDB" id="A0ABD0M8K4"/>
<feature type="non-terminal residue" evidence="1">
    <location>
        <position position="1"/>
    </location>
</feature>
<proteinExistence type="predicted"/>
<reference evidence="1 2" key="1">
    <citation type="journal article" date="2023" name="Sci. Data">
        <title>Genome assembly of the Korean intertidal mud-creeper Batillaria attramentaria.</title>
        <authorList>
            <person name="Patra A.K."/>
            <person name="Ho P.T."/>
            <person name="Jun S."/>
            <person name="Lee S.J."/>
            <person name="Kim Y."/>
            <person name="Won Y.J."/>
        </authorList>
    </citation>
    <scope>NUCLEOTIDE SEQUENCE [LARGE SCALE GENOMIC DNA]</scope>
    <source>
        <strain evidence="1">Wonlab-2016</strain>
    </source>
</reference>
<comment type="caution">
    <text evidence="1">The sequence shown here is derived from an EMBL/GenBank/DDBJ whole genome shotgun (WGS) entry which is preliminary data.</text>
</comment>
<dbReference type="EMBL" id="JACVVK020000003">
    <property type="protein sequence ID" value="KAK7507726.1"/>
    <property type="molecule type" value="Genomic_DNA"/>
</dbReference>
<evidence type="ECO:0000313" key="1">
    <source>
        <dbReference type="EMBL" id="KAK7507726.1"/>
    </source>
</evidence>
<sequence>VQENNQGEIMCGTGHLPQNCLHREDRQRALQVELVAHAPRFKGKCHGHHPFCLSPWKTREGSRRNIAPSHLDASDKRAEVTTQCSVFLRKPTCAARRMN</sequence>
<dbReference type="Proteomes" id="UP001519460">
    <property type="component" value="Unassembled WGS sequence"/>
</dbReference>